<proteinExistence type="predicted"/>
<feature type="domain" description="Gamma-glutamylcyclotransferase AIG2-like" evidence="1">
    <location>
        <begin position="166"/>
        <end position="261"/>
    </location>
</feature>
<dbReference type="Pfam" id="PF06094">
    <property type="entry name" value="GGACT"/>
    <property type="match status" value="1"/>
</dbReference>
<dbReference type="InterPro" id="IPR036568">
    <property type="entry name" value="GGCT-like_sf"/>
</dbReference>
<reference evidence="2 3" key="1">
    <citation type="submission" date="2024-02" db="EMBL/GenBank/DDBJ databases">
        <title>De novo assembly and annotation of 12 fungi associated with fruit tree decline syndrome in Ontario, Canada.</title>
        <authorList>
            <person name="Sulman M."/>
            <person name="Ellouze W."/>
            <person name="Ilyukhin E."/>
        </authorList>
    </citation>
    <scope>NUCLEOTIDE SEQUENCE [LARGE SCALE GENOMIC DNA]</scope>
    <source>
        <strain evidence="2 3">M97-236</strain>
    </source>
</reference>
<organism evidence="2 3">
    <name type="scientific">Nothophoma quercina</name>
    <dbReference type="NCBI Taxonomy" id="749835"/>
    <lineage>
        <taxon>Eukaryota</taxon>
        <taxon>Fungi</taxon>
        <taxon>Dikarya</taxon>
        <taxon>Ascomycota</taxon>
        <taxon>Pezizomycotina</taxon>
        <taxon>Dothideomycetes</taxon>
        <taxon>Pleosporomycetidae</taxon>
        <taxon>Pleosporales</taxon>
        <taxon>Pleosporineae</taxon>
        <taxon>Didymellaceae</taxon>
        <taxon>Nothophoma</taxon>
    </lineage>
</organism>
<accession>A0ABR3QL99</accession>
<dbReference type="CDD" id="cd06661">
    <property type="entry name" value="GGCT_like"/>
    <property type="match status" value="1"/>
</dbReference>
<gene>
    <name evidence="2" type="ORF">SLS59_009572</name>
</gene>
<dbReference type="InterPro" id="IPR009288">
    <property type="entry name" value="AIG2-like_dom"/>
</dbReference>
<comment type="caution">
    <text evidence="2">The sequence shown here is derived from an EMBL/GenBank/DDBJ whole genome shotgun (WGS) entry which is preliminary data.</text>
</comment>
<evidence type="ECO:0000313" key="2">
    <source>
        <dbReference type="EMBL" id="KAL1592930.1"/>
    </source>
</evidence>
<evidence type="ECO:0000259" key="1">
    <source>
        <dbReference type="Pfam" id="PF06094"/>
    </source>
</evidence>
<sequence>MRYLFAQHPSLPTAEAIQRLLKTSEPPSIVTGRTSDGSTVRFALLPHTAIEPITKAIYPDPPTFKPAQLAAKNLSNDSPAPCLGDMATLPQYRSNARNHGNWICRQPGCSYHNFIKNNIRFVARYTACLRCGSSRWAALNVDRGHALAPGDNRATWPTQDEYPVLYFLYGSLADPAKLKALLGLGVEPLLAMGKIGNGKLMMCGGYRALVDAGEECKVRGSVYIVQNESQEELLRYYETAMYEVVRCEIELGGESMWGLTFRFCGRRDELKELDAQE</sequence>
<dbReference type="Gene3D" id="3.10.490.10">
    <property type="entry name" value="Gamma-glutamyl cyclotransferase-like"/>
    <property type="match status" value="1"/>
</dbReference>
<dbReference type="EMBL" id="JAKIXB020000044">
    <property type="protein sequence ID" value="KAL1592930.1"/>
    <property type="molecule type" value="Genomic_DNA"/>
</dbReference>
<evidence type="ECO:0000313" key="3">
    <source>
        <dbReference type="Proteomes" id="UP001521222"/>
    </source>
</evidence>
<dbReference type="Proteomes" id="UP001521222">
    <property type="component" value="Unassembled WGS sequence"/>
</dbReference>
<dbReference type="InterPro" id="IPR013024">
    <property type="entry name" value="GGCT-like"/>
</dbReference>
<name>A0ABR3QL99_9PLEO</name>
<dbReference type="SUPFAM" id="SSF110857">
    <property type="entry name" value="Gamma-glutamyl cyclotransferase-like"/>
    <property type="match status" value="1"/>
</dbReference>
<protein>
    <recommendedName>
        <fullName evidence="1">Gamma-glutamylcyclotransferase AIG2-like domain-containing protein</fullName>
    </recommendedName>
</protein>
<keyword evidence="3" id="KW-1185">Reference proteome</keyword>